<evidence type="ECO:0000313" key="3">
    <source>
        <dbReference type="Proteomes" id="UP000683310"/>
    </source>
</evidence>
<gene>
    <name evidence="2" type="ORF">KHQ06_08115</name>
</gene>
<accession>A0ABX8CTP2</accession>
<dbReference type="Proteomes" id="UP000683310">
    <property type="component" value="Chromosome"/>
</dbReference>
<dbReference type="EMBL" id="CP074371">
    <property type="protein sequence ID" value="QVI22917.1"/>
    <property type="molecule type" value="Genomic_DNA"/>
</dbReference>
<evidence type="ECO:0000313" key="2">
    <source>
        <dbReference type="EMBL" id="QVI22917.1"/>
    </source>
</evidence>
<protein>
    <submittedName>
        <fullName evidence="2">Uncharacterized protein</fullName>
    </submittedName>
</protein>
<feature type="compositionally biased region" description="Low complexity" evidence="1">
    <location>
        <begin position="94"/>
        <end position="105"/>
    </location>
</feature>
<feature type="region of interest" description="Disordered" evidence="1">
    <location>
        <begin position="91"/>
        <end position="111"/>
    </location>
</feature>
<name>A0ABX8CTP2_9NOCA</name>
<reference evidence="2 3" key="1">
    <citation type="submission" date="2021-04" db="EMBL/GenBank/DDBJ databases">
        <title>Nocardia tengchongensis.</title>
        <authorList>
            <person name="Zhuang k."/>
            <person name="Ran Y."/>
            <person name="Li W."/>
        </authorList>
    </citation>
    <scope>NUCLEOTIDE SEQUENCE [LARGE SCALE GENOMIC DNA]</scope>
    <source>
        <strain evidence="2 3">CFH S0057</strain>
    </source>
</reference>
<keyword evidence="3" id="KW-1185">Reference proteome</keyword>
<sequence length="111" mass="12460">MSTADELRKELTALEAERKRLDVVDSVLTDMVLAAGQARKTKQVGDDAAERAKLRHWDAAAPSVWDEQTEAGRRWREVHGQWFAEVTARTSRMQAARGAAQTRAQGVERSR</sequence>
<organism evidence="2 3">
    <name type="scientific">Nocardia tengchongensis</name>
    <dbReference type="NCBI Taxonomy" id="2055889"/>
    <lineage>
        <taxon>Bacteria</taxon>
        <taxon>Bacillati</taxon>
        <taxon>Actinomycetota</taxon>
        <taxon>Actinomycetes</taxon>
        <taxon>Mycobacteriales</taxon>
        <taxon>Nocardiaceae</taxon>
        <taxon>Nocardia</taxon>
    </lineage>
</organism>
<evidence type="ECO:0000256" key="1">
    <source>
        <dbReference type="SAM" id="MobiDB-lite"/>
    </source>
</evidence>
<proteinExistence type="predicted"/>